<reference evidence="16" key="1">
    <citation type="submission" date="2017-02" db="UniProtKB">
        <authorList>
            <consortium name="WormBaseParasite"/>
        </authorList>
    </citation>
    <scope>IDENTIFICATION</scope>
</reference>
<name>A0A0R3QXZ4_9BILA</name>
<dbReference type="GO" id="GO:0045944">
    <property type="term" value="P:positive regulation of transcription by RNA polymerase II"/>
    <property type="evidence" value="ECO:0007669"/>
    <property type="project" value="TreeGrafter"/>
</dbReference>
<dbReference type="PROSITE" id="PS50868">
    <property type="entry name" value="POST_SET"/>
    <property type="match status" value="1"/>
</dbReference>
<dbReference type="GO" id="GO:0042800">
    <property type="term" value="F:histone H3K4 methyltransferase activity"/>
    <property type="evidence" value="ECO:0007669"/>
    <property type="project" value="TreeGrafter"/>
</dbReference>
<dbReference type="GO" id="GO:0003713">
    <property type="term" value="F:transcription coactivator activity"/>
    <property type="evidence" value="ECO:0007669"/>
    <property type="project" value="TreeGrafter"/>
</dbReference>
<dbReference type="PANTHER" id="PTHR45888:SF6">
    <property type="entry name" value="HL01030P-RELATED"/>
    <property type="match status" value="1"/>
</dbReference>
<keyword evidence="4" id="KW-0949">S-adenosyl-L-methionine</keyword>
<evidence type="ECO:0000259" key="12">
    <source>
        <dbReference type="PROSITE" id="PS50280"/>
    </source>
</evidence>
<dbReference type="SUPFAM" id="SSF82199">
    <property type="entry name" value="SET domain"/>
    <property type="match status" value="1"/>
</dbReference>
<keyword evidence="2" id="KW-0489">Methyltransferase</keyword>
<feature type="domain" description="SET" evidence="12">
    <location>
        <begin position="52"/>
        <end position="195"/>
    </location>
</feature>
<feature type="domain" description="Post-SET" evidence="13">
    <location>
        <begin position="203"/>
        <end position="219"/>
    </location>
</feature>
<proteinExistence type="predicted"/>
<dbReference type="Proteomes" id="UP000280834">
    <property type="component" value="Unassembled WGS sequence"/>
</dbReference>
<keyword evidence="9" id="KW-0805">Transcription regulation</keyword>
<dbReference type="InterPro" id="IPR046341">
    <property type="entry name" value="SET_dom_sf"/>
</dbReference>
<keyword evidence="15" id="KW-1185">Reference proteome</keyword>
<dbReference type="AlphaFoldDB" id="A0A0R3QXZ4"/>
<organism evidence="16">
    <name type="scientific">Brugia timori</name>
    <dbReference type="NCBI Taxonomy" id="42155"/>
    <lineage>
        <taxon>Eukaryota</taxon>
        <taxon>Metazoa</taxon>
        <taxon>Ecdysozoa</taxon>
        <taxon>Nematoda</taxon>
        <taxon>Chromadorea</taxon>
        <taxon>Rhabditida</taxon>
        <taxon>Spirurina</taxon>
        <taxon>Spiruromorpha</taxon>
        <taxon>Filarioidea</taxon>
        <taxon>Onchocercidae</taxon>
        <taxon>Brugia</taxon>
    </lineage>
</organism>
<keyword evidence="8" id="KW-0862">Zinc</keyword>
<keyword evidence="10" id="KW-0804">Transcription</keyword>
<dbReference type="InterPro" id="IPR001214">
    <property type="entry name" value="SET_dom"/>
</dbReference>
<protein>
    <submittedName>
        <fullName evidence="16">Histone-lysine N-methyltransferase</fullName>
    </submittedName>
</protein>
<evidence type="ECO:0000259" key="13">
    <source>
        <dbReference type="PROSITE" id="PS50868"/>
    </source>
</evidence>
<dbReference type="PROSITE" id="PS50280">
    <property type="entry name" value="SET"/>
    <property type="match status" value="1"/>
</dbReference>
<keyword evidence="7" id="KW-0863">Zinc-finger</keyword>
<dbReference type="GO" id="GO:0032259">
    <property type="term" value="P:methylation"/>
    <property type="evidence" value="ECO:0007669"/>
    <property type="project" value="UniProtKB-KW"/>
</dbReference>
<evidence type="ECO:0000256" key="1">
    <source>
        <dbReference type="ARBA" id="ARBA00004123"/>
    </source>
</evidence>
<keyword evidence="5" id="KW-0479">Metal-binding</keyword>
<evidence type="ECO:0000256" key="7">
    <source>
        <dbReference type="ARBA" id="ARBA00022771"/>
    </source>
</evidence>
<evidence type="ECO:0000256" key="9">
    <source>
        <dbReference type="ARBA" id="ARBA00023015"/>
    </source>
</evidence>
<dbReference type="InterPro" id="IPR003616">
    <property type="entry name" value="Post-SET_dom"/>
</dbReference>
<dbReference type="GO" id="GO:0044666">
    <property type="term" value="C:MLL3/4 complex"/>
    <property type="evidence" value="ECO:0007669"/>
    <property type="project" value="TreeGrafter"/>
</dbReference>
<comment type="subcellular location">
    <subcellularLocation>
        <location evidence="1">Nucleus</location>
    </subcellularLocation>
</comment>
<evidence type="ECO:0000256" key="10">
    <source>
        <dbReference type="ARBA" id="ARBA00023163"/>
    </source>
</evidence>
<evidence type="ECO:0000256" key="3">
    <source>
        <dbReference type="ARBA" id="ARBA00022679"/>
    </source>
</evidence>
<dbReference type="GO" id="GO:0008270">
    <property type="term" value="F:zinc ion binding"/>
    <property type="evidence" value="ECO:0007669"/>
    <property type="project" value="UniProtKB-KW"/>
</dbReference>
<evidence type="ECO:0000256" key="2">
    <source>
        <dbReference type="ARBA" id="ARBA00022603"/>
    </source>
</evidence>
<dbReference type="EMBL" id="UZAG01017719">
    <property type="protein sequence ID" value="VDO36212.1"/>
    <property type="molecule type" value="Genomic_DNA"/>
</dbReference>
<dbReference type="SMART" id="SM00508">
    <property type="entry name" value="PostSET"/>
    <property type="match status" value="1"/>
</dbReference>
<dbReference type="SMART" id="SM00317">
    <property type="entry name" value="SET"/>
    <property type="match status" value="1"/>
</dbReference>
<dbReference type="PANTHER" id="PTHR45888">
    <property type="entry name" value="HL01030P-RELATED"/>
    <property type="match status" value="1"/>
</dbReference>
<evidence type="ECO:0000256" key="5">
    <source>
        <dbReference type="ARBA" id="ARBA00022723"/>
    </source>
</evidence>
<evidence type="ECO:0000256" key="11">
    <source>
        <dbReference type="ARBA" id="ARBA00023242"/>
    </source>
</evidence>
<evidence type="ECO:0000256" key="4">
    <source>
        <dbReference type="ARBA" id="ARBA00022691"/>
    </source>
</evidence>
<evidence type="ECO:0000313" key="15">
    <source>
        <dbReference type="Proteomes" id="UP000280834"/>
    </source>
</evidence>
<dbReference type="Gene3D" id="2.170.270.10">
    <property type="entry name" value="SET domain"/>
    <property type="match status" value="1"/>
</dbReference>
<sequence>RGSSSSLSSVDVSAGRGSCSTTLDCYGGRWEPGQLSTAYYSQYQKMKKEWKNTVYLARSRIQGLGLYASRDIEMNSMIIEYKGEVIRSEVRYTLLFLAMMHVFYKALSLRYLKVGEMREKKYEAQNRGVYMFRIDDEKLIDATMAGGPARYINHSCDPNCSTRLVDSGPCGDDKKIIIIANRPISAGEELTYDYQFDIEDVADKIPCLCGAPNCQKWMN</sequence>
<evidence type="ECO:0000313" key="16">
    <source>
        <dbReference type="WBParaSite" id="BTMF_0001261601-mRNA-1"/>
    </source>
</evidence>
<dbReference type="STRING" id="42155.A0A0R3QXZ4"/>
<keyword evidence="3" id="KW-0808">Transferase</keyword>
<gene>
    <name evidence="14" type="ORF">BTMF_LOCUS10630</name>
</gene>
<reference evidence="14 15" key="2">
    <citation type="submission" date="2018-11" db="EMBL/GenBank/DDBJ databases">
        <authorList>
            <consortium name="Pathogen Informatics"/>
        </authorList>
    </citation>
    <scope>NUCLEOTIDE SEQUENCE [LARGE SCALE GENOMIC DNA]</scope>
</reference>
<accession>A0A0R3QXZ4</accession>
<keyword evidence="6" id="KW-0677">Repeat</keyword>
<evidence type="ECO:0000256" key="8">
    <source>
        <dbReference type="ARBA" id="ARBA00022833"/>
    </source>
</evidence>
<dbReference type="WBParaSite" id="BTMF_0001261601-mRNA-1">
    <property type="protein sequence ID" value="BTMF_0001261601-mRNA-1"/>
    <property type="gene ID" value="BTMF_0001261601"/>
</dbReference>
<evidence type="ECO:0000256" key="6">
    <source>
        <dbReference type="ARBA" id="ARBA00022737"/>
    </source>
</evidence>
<evidence type="ECO:0000313" key="14">
    <source>
        <dbReference type="EMBL" id="VDO36212.1"/>
    </source>
</evidence>
<keyword evidence="11" id="KW-0539">Nucleus</keyword>
<dbReference type="Pfam" id="PF00856">
    <property type="entry name" value="SET"/>
    <property type="match status" value="1"/>
</dbReference>